<dbReference type="GO" id="GO:0032259">
    <property type="term" value="P:methylation"/>
    <property type="evidence" value="ECO:0007669"/>
    <property type="project" value="UniProtKB-KW"/>
</dbReference>
<protein>
    <submittedName>
        <fullName evidence="3">Methyltransferase domain family</fullName>
    </submittedName>
</protein>
<evidence type="ECO:0000259" key="2">
    <source>
        <dbReference type="Pfam" id="PF08241"/>
    </source>
</evidence>
<name>B4VZW7_9CYAN</name>
<feature type="coiled-coil region" evidence="1">
    <location>
        <begin position="244"/>
        <end position="271"/>
    </location>
</feature>
<dbReference type="Gene3D" id="3.40.50.150">
    <property type="entry name" value="Vaccinia Virus protein VP39"/>
    <property type="match status" value="1"/>
</dbReference>
<dbReference type="EMBL" id="DS989864">
    <property type="protein sequence ID" value="EDX72460.1"/>
    <property type="molecule type" value="Genomic_DNA"/>
</dbReference>
<dbReference type="InterPro" id="IPR013216">
    <property type="entry name" value="Methyltransf_11"/>
</dbReference>
<keyword evidence="3" id="KW-0489">Methyltransferase</keyword>
<dbReference type="AlphaFoldDB" id="B4VZW7"/>
<feature type="domain" description="Methyltransferase type 11" evidence="2">
    <location>
        <begin position="33"/>
        <end position="79"/>
    </location>
</feature>
<dbReference type="SUPFAM" id="SSF53335">
    <property type="entry name" value="S-adenosyl-L-methionine-dependent methyltransferases"/>
    <property type="match status" value="1"/>
</dbReference>
<dbReference type="RefSeq" id="WP_006104428.1">
    <property type="nucleotide sequence ID" value="NZ_DS989864.1"/>
</dbReference>
<evidence type="ECO:0000313" key="4">
    <source>
        <dbReference type="Proteomes" id="UP000003835"/>
    </source>
</evidence>
<sequence length="290" mass="34033">MSNLKIDLGCGSSKKEGTLGVDIHPYSGVDYIVDLETEPLPFPDRSVEYIHASHFLEHVKNPVPIFQEISRVCIDGAKLEFWTPYGWSNSAFIFGHELFFNEDHYLHMCVWHSEQWSKSLKARWLLKEFIYAVDPIFLVNLYRHQTPIDFAINHYKNCVREFGVFLEIHHDYDGNTIQPIRTFTLDRSSTRYFIPNKSEVNLTSIKLEQAIRWLSSTELVPHLQNAQLDVKQLQSLPPDVHAELERLQLQLQHKQVELEQAINLIEAMETSKFWKLRNVWFKLKKLIGQQ</sequence>
<evidence type="ECO:0000256" key="1">
    <source>
        <dbReference type="SAM" id="Coils"/>
    </source>
</evidence>
<keyword evidence="1" id="KW-0175">Coiled coil</keyword>
<keyword evidence="4" id="KW-1185">Reference proteome</keyword>
<proteinExistence type="predicted"/>
<dbReference type="InterPro" id="IPR029063">
    <property type="entry name" value="SAM-dependent_MTases_sf"/>
</dbReference>
<gene>
    <name evidence="3" type="ORF">MC7420_3532</name>
</gene>
<reference evidence="3 4" key="1">
    <citation type="submission" date="2008-07" db="EMBL/GenBank/DDBJ databases">
        <authorList>
            <person name="Tandeau de Marsac N."/>
            <person name="Ferriera S."/>
            <person name="Johnson J."/>
            <person name="Kravitz S."/>
            <person name="Beeson K."/>
            <person name="Sutton G."/>
            <person name="Rogers Y.-H."/>
            <person name="Friedman R."/>
            <person name="Frazier M."/>
            <person name="Venter J.C."/>
        </authorList>
    </citation>
    <scope>NUCLEOTIDE SEQUENCE [LARGE SCALE GENOMIC DNA]</scope>
    <source>
        <strain evidence="3 4">PCC 7420</strain>
    </source>
</reference>
<dbReference type="Proteomes" id="UP000003835">
    <property type="component" value="Unassembled WGS sequence"/>
</dbReference>
<dbReference type="GO" id="GO:0008757">
    <property type="term" value="F:S-adenosylmethionine-dependent methyltransferase activity"/>
    <property type="evidence" value="ECO:0007669"/>
    <property type="project" value="InterPro"/>
</dbReference>
<keyword evidence="3" id="KW-0808">Transferase</keyword>
<dbReference type="HOGENOM" id="CLU_958813_0_0_3"/>
<dbReference type="Pfam" id="PF08241">
    <property type="entry name" value="Methyltransf_11"/>
    <property type="match status" value="1"/>
</dbReference>
<dbReference type="OrthoDB" id="7209311at2"/>
<organism evidence="3 4">
    <name type="scientific">Coleofasciculus chthonoplastes PCC 7420</name>
    <dbReference type="NCBI Taxonomy" id="118168"/>
    <lineage>
        <taxon>Bacteria</taxon>
        <taxon>Bacillati</taxon>
        <taxon>Cyanobacteriota</taxon>
        <taxon>Cyanophyceae</taxon>
        <taxon>Coleofasciculales</taxon>
        <taxon>Coleofasciculaceae</taxon>
        <taxon>Coleofasciculus</taxon>
    </lineage>
</organism>
<evidence type="ECO:0000313" key="3">
    <source>
        <dbReference type="EMBL" id="EDX72460.1"/>
    </source>
</evidence>
<dbReference type="eggNOG" id="COG4627">
    <property type="taxonomic scope" value="Bacteria"/>
</dbReference>
<accession>B4VZW7</accession>
<dbReference type="STRING" id="118168.MC7420_3532"/>